<name>Q6MI26_BDEBA</name>
<dbReference type="STRING" id="264462.Bd3352"/>
<evidence type="ECO:0000313" key="2">
    <source>
        <dbReference type="EMBL" id="CAE78156.1"/>
    </source>
</evidence>
<protein>
    <submittedName>
        <fullName evidence="2">Putative lipoprotein</fullName>
    </submittedName>
</protein>
<dbReference type="Proteomes" id="UP000008080">
    <property type="component" value="Chromosome"/>
</dbReference>
<keyword evidence="2" id="KW-0449">Lipoprotein</keyword>
<dbReference type="KEGG" id="bba:Bd3352"/>
<evidence type="ECO:0000313" key="3">
    <source>
        <dbReference type="Proteomes" id="UP000008080"/>
    </source>
</evidence>
<dbReference type="AlphaFoldDB" id="Q6MI26"/>
<dbReference type="EMBL" id="BX842655">
    <property type="protein sequence ID" value="CAE78156.1"/>
    <property type="molecule type" value="Genomic_DNA"/>
</dbReference>
<dbReference type="HOGENOM" id="CLU_999876_0_0_7"/>
<organism evidence="2 3">
    <name type="scientific">Bdellovibrio bacteriovorus (strain ATCC 15356 / DSM 50701 / NCIMB 9529 / HD100)</name>
    <dbReference type="NCBI Taxonomy" id="264462"/>
    <lineage>
        <taxon>Bacteria</taxon>
        <taxon>Pseudomonadati</taxon>
        <taxon>Bdellovibrionota</taxon>
        <taxon>Bdellovibrionia</taxon>
        <taxon>Bdellovibrionales</taxon>
        <taxon>Pseudobdellovibrionaceae</taxon>
        <taxon>Bdellovibrio</taxon>
    </lineage>
</organism>
<dbReference type="RefSeq" id="WP_011165694.1">
    <property type="nucleotide sequence ID" value="NC_005363.1"/>
</dbReference>
<dbReference type="Pfam" id="PF19795">
    <property type="entry name" value="DUF6279"/>
    <property type="match status" value="1"/>
</dbReference>
<evidence type="ECO:0000256" key="1">
    <source>
        <dbReference type="SAM" id="Coils"/>
    </source>
</evidence>
<accession>Q6MI26</accession>
<sequence length="278" mass="31968">MNRFLCVVLCAGAFILTGCNHFGFAFKWADTYIASKVDDYFDISSSQSRHLKDGVQKDLGEIKSAVLPQWIARLKGLQQEVQKGALNASRTSFYFDLFLKDVEQINARFADTAGRFIASTQPRQLTAFAREFAKKTQDDLNKFHQTSKYRKEMRNKYTDHFEMFLGSLTAQQKKMIEAHLDSSPFPGELKARNKAHILSLYLQQMTTPEAKREFLKTYYDNPAAMDLPEYQTAFNEYKQQLQKLIIEVLGCMDLKQKKNLIENLNEKTAQLEKIAKAG</sequence>
<feature type="coiled-coil region" evidence="1">
    <location>
        <begin position="227"/>
        <end position="277"/>
    </location>
</feature>
<proteinExistence type="predicted"/>
<gene>
    <name evidence="2" type="ordered locus">Bd3352</name>
</gene>
<reference evidence="2 3" key="1">
    <citation type="journal article" date="2004" name="Science">
        <title>A predator unmasked: life cycle of Bdellovibrio bacteriovorus from a genomic perspective.</title>
        <authorList>
            <person name="Rendulic S."/>
            <person name="Jagtap P."/>
            <person name="Rosinus A."/>
            <person name="Eppinger M."/>
            <person name="Baar C."/>
            <person name="Lanz C."/>
            <person name="Keller H."/>
            <person name="Lambert C."/>
            <person name="Evans K.J."/>
            <person name="Goesmann A."/>
            <person name="Meyer F."/>
            <person name="Sockett R.E."/>
            <person name="Schuster S.C."/>
        </authorList>
    </citation>
    <scope>NUCLEOTIDE SEQUENCE [LARGE SCALE GENOMIC DNA]</scope>
    <source>
        <strain evidence="3">ATCC 15356 / DSM 50701 / NCIMB 9529 / HD100</strain>
    </source>
</reference>
<dbReference type="PROSITE" id="PS51257">
    <property type="entry name" value="PROKAR_LIPOPROTEIN"/>
    <property type="match status" value="1"/>
</dbReference>
<dbReference type="GeneID" id="93014174"/>
<dbReference type="PIRSF" id="PIRSF028200">
    <property type="entry name" value="UCP028200"/>
    <property type="match status" value="1"/>
</dbReference>
<dbReference type="InterPro" id="IPR016875">
    <property type="entry name" value="UCP028200"/>
</dbReference>
<keyword evidence="3" id="KW-1185">Reference proteome</keyword>
<dbReference type="eggNOG" id="ENOG5032J66">
    <property type="taxonomic scope" value="Bacteria"/>
</dbReference>
<keyword evidence="1" id="KW-0175">Coiled coil</keyword>